<dbReference type="AlphaFoldDB" id="A0A6A6ZZT4"/>
<dbReference type="OrthoDB" id="3794788at2759"/>
<dbReference type="Proteomes" id="UP000799424">
    <property type="component" value="Unassembled WGS sequence"/>
</dbReference>
<protein>
    <recommendedName>
        <fullName evidence="3">F-box domain-containing protein</fullName>
    </recommendedName>
</protein>
<evidence type="ECO:0000313" key="1">
    <source>
        <dbReference type="EMBL" id="KAF2826383.1"/>
    </source>
</evidence>
<keyword evidence="2" id="KW-1185">Reference proteome</keyword>
<dbReference type="EMBL" id="MU006226">
    <property type="protein sequence ID" value="KAF2826383.1"/>
    <property type="molecule type" value="Genomic_DNA"/>
</dbReference>
<accession>A0A6A6ZZT4</accession>
<proteinExistence type="predicted"/>
<name>A0A6A6ZZT4_9PLEO</name>
<evidence type="ECO:0008006" key="3">
    <source>
        <dbReference type="Google" id="ProtNLM"/>
    </source>
</evidence>
<gene>
    <name evidence="1" type="ORF">CC86DRAFT_28655</name>
</gene>
<reference evidence="1" key="1">
    <citation type="journal article" date="2020" name="Stud. Mycol.">
        <title>101 Dothideomycetes genomes: a test case for predicting lifestyles and emergence of pathogens.</title>
        <authorList>
            <person name="Haridas S."/>
            <person name="Albert R."/>
            <person name="Binder M."/>
            <person name="Bloem J."/>
            <person name="Labutti K."/>
            <person name="Salamov A."/>
            <person name="Andreopoulos B."/>
            <person name="Baker S."/>
            <person name="Barry K."/>
            <person name="Bills G."/>
            <person name="Bluhm B."/>
            <person name="Cannon C."/>
            <person name="Castanera R."/>
            <person name="Culley D."/>
            <person name="Daum C."/>
            <person name="Ezra D."/>
            <person name="Gonzalez J."/>
            <person name="Henrissat B."/>
            <person name="Kuo A."/>
            <person name="Liang C."/>
            <person name="Lipzen A."/>
            <person name="Lutzoni F."/>
            <person name="Magnuson J."/>
            <person name="Mondo S."/>
            <person name="Nolan M."/>
            <person name="Ohm R."/>
            <person name="Pangilinan J."/>
            <person name="Park H.-J."/>
            <person name="Ramirez L."/>
            <person name="Alfaro M."/>
            <person name="Sun H."/>
            <person name="Tritt A."/>
            <person name="Yoshinaga Y."/>
            <person name="Zwiers L.-H."/>
            <person name="Turgeon B."/>
            <person name="Goodwin S."/>
            <person name="Spatafora J."/>
            <person name="Crous P."/>
            <person name="Grigoriev I."/>
        </authorList>
    </citation>
    <scope>NUCLEOTIDE SEQUENCE</scope>
    <source>
        <strain evidence="1">CBS 113818</strain>
    </source>
</reference>
<sequence>MPTESHVSTGVGPPTSCVSMPPETLPPELWHLIIALLNDHCFAWHVLRRVSPYLRLVTEDVFARCFLRTCSLRFAGEPAQNLLPSDWQATAHDHHNLYRHLRQYTENAGVLQLPTFPFQPCAFVPSSTKAKVVFKLCEPASDPEFNSAHTFQLPSNARLADIFFKPGAEADSNRTRLIDEAHFVRFNNQLKSIRTPSLMIDVPAREITLDWRQLCQDFLRDEYKCRSNSLGSWSMRLLSE</sequence>
<organism evidence="1 2">
    <name type="scientific">Ophiobolus disseminans</name>
    <dbReference type="NCBI Taxonomy" id="1469910"/>
    <lineage>
        <taxon>Eukaryota</taxon>
        <taxon>Fungi</taxon>
        <taxon>Dikarya</taxon>
        <taxon>Ascomycota</taxon>
        <taxon>Pezizomycotina</taxon>
        <taxon>Dothideomycetes</taxon>
        <taxon>Pleosporomycetidae</taxon>
        <taxon>Pleosporales</taxon>
        <taxon>Pleosporineae</taxon>
        <taxon>Phaeosphaeriaceae</taxon>
        <taxon>Ophiobolus</taxon>
    </lineage>
</organism>
<evidence type="ECO:0000313" key="2">
    <source>
        <dbReference type="Proteomes" id="UP000799424"/>
    </source>
</evidence>